<evidence type="ECO:0000313" key="1">
    <source>
        <dbReference type="EMBL" id="MFD1656956.1"/>
    </source>
</evidence>
<organism evidence="1 2">
    <name type="scientific">Streptomyces caeni</name>
    <dbReference type="NCBI Taxonomy" id="2307231"/>
    <lineage>
        <taxon>Bacteria</taxon>
        <taxon>Bacillati</taxon>
        <taxon>Actinomycetota</taxon>
        <taxon>Actinomycetes</taxon>
        <taxon>Kitasatosporales</taxon>
        <taxon>Streptomycetaceae</taxon>
        <taxon>Streptomyces</taxon>
    </lineage>
</organism>
<dbReference type="RefSeq" id="WP_381077330.1">
    <property type="nucleotide sequence ID" value="NZ_JBHUDX010000004.1"/>
</dbReference>
<evidence type="ECO:0000313" key="2">
    <source>
        <dbReference type="Proteomes" id="UP001597261"/>
    </source>
</evidence>
<dbReference type="Proteomes" id="UP001597261">
    <property type="component" value="Unassembled WGS sequence"/>
</dbReference>
<reference evidence="2" key="1">
    <citation type="journal article" date="2019" name="Int. J. Syst. Evol. Microbiol.">
        <title>The Global Catalogue of Microorganisms (GCM) 10K type strain sequencing project: providing services to taxonomists for standard genome sequencing and annotation.</title>
        <authorList>
            <consortium name="The Broad Institute Genomics Platform"/>
            <consortium name="The Broad Institute Genome Sequencing Center for Infectious Disease"/>
            <person name="Wu L."/>
            <person name="Ma J."/>
        </authorList>
    </citation>
    <scope>NUCLEOTIDE SEQUENCE [LARGE SCALE GENOMIC DNA]</scope>
    <source>
        <strain evidence="2">CGMCC 1.12470</strain>
    </source>
</reference>
<accession>A0ABW4IJ56</accession>
<dbReference type="EMBL" id="JBHUDX010000004">
    <property type="protein sequence ID" value="MFD1656956.1"/>
    <property type="molecule type" value="Genomic_DNA"/>
</dbReference>
<evidence type="ECO:0008006" key="3">
    <source>
        <dbReference type="Google" id="ProtNLM"/>
    </source>
</evidence>
<comment type="caution">
    <text evidence="1">The sequence shown here is derived from an EMBL/GenBank/DDBJ whole genome shotgun (WGS) entry which is preliminary data.</text>
</comment>
<proteinExistence type="predicted"/>
<sequence length="41" mass="4408">MTLALHIAAAWIAASILLAAVLARAAHALNRHRRHPNTKEG</sequence>
<protein>
    <recommendedName>
        <fullName evidence="3">Heme exporter protein D</fullName>
    </recommendedName>
</protein>
<gene>
    <name evidence="1" type="ORF">ACFSL4_01575</name>
</gene>
<keyword evidence="2" id="KW-1185">Reference proteome</keyword>
<name>A0ABW4IJ56_9ACTN</name>